<gene>
    <name evidence="3" type="ORF">KFE25_006183</name>
</gene>
<feature type="region of interest" description="Disordered" evidence="1">
    <location>
        <begin position="354"/>
        <end position="382"/>
    </location>
</feature>
<evidence type="ECO:0000313" key="3">
    <source>
        <dbReference type="EMBL" id="KAG8469728.1"/>
    </source>
</evidence>
<feature type="compositionally biased region" description="Basic and acidic residues" evidence="1">
    <location>
        <begin position="363"/>
        <end position="375"/>
    </location>
</feature>
<feature type="region of interest" description="Disordered" evidence="1">
    <location>
        <begin position="159"/>
        <end position="229"/>
    </location>
</feature>
<organism evidence="3 4">
    <name type="scientific">Diacronema lutheri</name>
    <name type="common">Unicellular marine alga</name>
    <name type="synonym">Monochrysis lutheri</name>
    <dbReference type="NCBI Taxonomy" id="2081491"/>
    <lineage>
        <taxon>Eukaryota</taxon>
        <taxon>Haptista</taxon>
        <taxon>Haptophyta</taxon>
        <taxon>Pavlovophyceae</taxon>
        <taxon>Pavlovales</taxon>
        <taxon>Pavlovaceae</taxon>
        <taxon>Diacronema</taxon>
    </lineage>
</organism>
<keyword evidence="4" id="KW-1185">Reference proteome</keyword>
<name>A0A8J5XKJ2_DIALT</name>
<dbReference type="EMBL" id="JAGTXO010000002">
    <property type="protein sequence ID" value="KAG8469728.1"/>
    <property type="molecule type" value="Genomic_DNA"/>
</dbReference>
<feature type="compositionally biased region" description="Basic residues" evidence="1">
    <location>
        <begin position="421"/>
        <end position="431"/>
    </location>
</feature>
<proteinExistence type="predicted"/>
<accession>A0A8J5XKJ2</accession>
<feature type="compositionally biased region" description="Gly residues" evidence="1">
    <location>
        <begin position="168"/>
        <end position="186"/>
    </location>
</feature>
<dbReference type="InterPro" id="IPR049163">
    <property type="entry name" value="Pif1-like_2B_dom"/>
</dbReference>
<feature type="compositionally biased region" description="Pro residues" evidence="1">
    <location>
        <begin position="265"/>
        <end position="284"/>
    </location>
</feature>
<protein>
    <recommendedName>
        <fullName evidence="2">DNA helicase Pif1-like 2B domain-containing protein</fullName>
    </recommendedName>
</protein>
<reference evidence="3" key="1">
    <citation type="submission" date="2021-05" db="EMBL/GenBank/DDBJ databases">
        <title>The genome of the haptophyte Pavlova lutheri (Diacronema luteri, Pavlovales) - a model for lipid biosynthesis in eukaryotic algae.</title>
        <authorList>
            <person name="Hulatt C.J."/>
            <person name="Posewitz M.C."/>
        </authorList>
    </citation>
    <scope>NUCLEOTIDE SEQUENCE</scope>
    <source>
        <strain evidence="3">NIVA-4/92</strain>
    </source>
</reference>
<comment type="caution">
    <text evidence="3">The sequence shown here is derived from an EMBL/GenBank/DDBJ whole genome shotgun (WGS) entry which is preliminary data.</text>
</comment>
<feature type="compositionally biased region" description="Low complexity" evidence="1">
    <location>
        <begin position="187"/>
        <end position="206"/>
    </location>
</feature>
<evidence type="ECO:0000259" key="2">
    <source>
        <dbReference type="Pfam" id="PF21530"/>
    </source>
</evidence>
<dbReference type="OrthoDB" id="1930718at2759"/>
<dbReference type="Pfam" id="PF21530">
    <property type="entry name" value="Pif1_2B_dom"/>
    <property type="match status" value="1"/>
</dbReference>
<evidence type="ECO:0000313" key="4">
    <source>
        <dbReference type="Proteomes" id="UP000751190"/>
    </source>
</evidence>
<feature type="region of interest" description="Disordered" evidence="1">
    <location>
        <begin position="408"/>
        <end position="431"/>
    </location>
</feature>
<evidence type="ECO:0000256" key="1">
    <source>
        <dbReference type="SAM" id="MobiDB-lite"/>
    </source>
</evidence>
<dbReference type="Proteomes" id="UP000751190">
    <property type="component" value="Unassembled WGS sequence"/>
</dbReference>
<feature type="region of interest" description="Disordered" evidence="1">
    <location>
        <begin position="265"/>
        <end position="305"/>
    </location>
</feature>
<sequence length="548" mass="56385">MAGGQIALASVEFPYSLEHAQMPHRVLDLKPGMVVMLPRNLSPGEGLCGGTRLIVRGVRAGGRLLECARPGAAAGRDSTVLVARVDHHSPDDGTFALLHVAASRVGHTSRVRFALGADLVTRSVVFKEVLRAVSGGEAAAAALAAAAVAAARECAAAARGGGERGGRGADGARGAGGGRRAGGGRAAGARCWPAPAGATPAAPLAPTRSRRMLASTARRATGPRTCAPFAGAQGGANAAGVQGPQAGAPPAAAWVAATRVPSALPPPGVALAPQPPPPPSPPPAACRQAGQARSGGDGASRRYAVSSRPAHTANCVSAAHARLLARCKLAELLALEWRVAGVPAHRACAMRVPGAPRRAPKRRAADVRPRAEEGPARPAARRAQTLGVPFDASSKSASGGTQAAYDATAAASASPPVCRSAPRHAQRARRPLHAHAYARWQRAHNCPGKIVPRSRRRRIIPCVRFGICHHPPALESRLARGRPSARNSARMARARRSALSKFYVVGRQPVEDAFDGPMWPVRVPGVPRGAKNEGNACYTTSLCNRSSP</sequence>
<dbReference type="AlphaFoldDB" id="A0A8J5XKJ2"/>
<feature type="domain" description="DNA helicase Pif1-like 2B" evidence="2">
    <location>
        <begin position="12"/>
        <end position="56"/>
    </location>
</feature>